<organism evidence="2 4">
    <name type="scientific">Hepatospora eriocheir</name>
    <dbReference type="NCBI Taxonomy" id="1081669"/>
    <lineage>
        <taxon>Eukaryota</taxon>
        <taxon>Fungi</taxon>
        <taxon>Fungi incertae sedis</taxon>
        <taxon>Microsporidia</taxon>
        <taxon>Hepatosporidae</taxon>
        <taxon>Hepatospora</taxon>
    </lineage>
</organism>
<evidence type="ECO:0000313" key="4">
    <source>
        <dbReference type="Proteomes" id="UP000192501"/>
    </source>
</evidence>
<protein>
    <submittedName>
        <fullName evidence="2">Uncharacterized protein</fullName>
    </submittedName>
</protein>
<sequence length="138" mass="16455">MIKQYKLEFKKQNLSLLRIPGNLSDETPIKAEYKNESKELKLTFEIKQKSSNNTIELSAVPSIPLQYFYCYKENNKIILNQIERVYLLRNNHINYKSDYSHKSYDKAQSREELEMKKKNINYKLKKIQSESSVDLLIK</sequence>
<dbReference type="Proteomes" id="UP000192501">
    <property type="component" value="Unassembled WGS sequence"/>
</dbReference>
<dbReference type="AlphaFoldDB" id="A0A1X0QGE5"/>
<dbReference type="Proteomes" id="UP000192356">
    <property type="component" value="Unassembled WGS sequence"/>
</dbReference>
<reference evidence="3 4" key="1">
    <citation type="journal article" date="2017" name="Environ. Microbiol.">
        <title>Decay of the glycolytic pathway and adaptation to intranuclear parasitism within Enterocytozoonidae microsporidia.</title>
        <authorList>
            <person name="Wiredu Boakye D."/>
            <person name="Jaroenlak P."/>
            <person name="Prachumwat A."/>
            <person name="Williams T.A."/>
            <person name="Bateman K.S."/>
            <person name="Itsathitphaisarn O."/>
            <person name="Sritunyalucksana K."/>
            <person name="Paszkiewicz K.H."/>
            <person name="Moore K.A."/>
            <person name="Stentiford G.D."/>
            <person name="Williams B.A."/>
        </authorList>
    </citation>
    <scope>NUCLEOTIDE SEQUENCE [LARGE SCALE GENOMIC DNA]</scope>
    <source>
        <strain evidence="4">canceri</strain>
        <strain evidence="2">Canceri</strain>
        <strain evidence="1 3">GB1</strain>
    </source>
</reference>
<evidence type="ECO:0000313" key="2">
    <source>
        <dbReference type="EMBL" id="ORD98848.1"/>
    </source>
</evidence>
<evidence type="ECO:0000313" key="1">
    <source>
        <dbReference type="EMBL" id="ORD97167.1"/>
    </source>
</evidence>
<gene>
    <name evidence="2" type="ORF">A0H76_1840</name>
    <name evidence="1" type="ORF">HERIO_943</name>
</gene>
<accession>A0A1X0QGE5</accession>
<evidence type="ECO:0000313" key="3">
    <source>
        <dbReference type="Proteomes" id="UP000192356"/>
    </source>
</evidence>
<dbReference type="EMBL" id="LTAI01000415">
    <property type="protein sequence ID" value="ORD98848.1"/>
    <property type="molecule type" value="Genomic_DNA"/>
</dbReference>
<proteinExistence type="predicted"/>
<comment type="caution">
    <text evidence="2">The sequence shown here is derived from an EMBL/GenBank/DDBJ whole genome shotgun (WGS) entry which is preliminary data.</text>
</comment>
<dbReference type="VEuPathDB" id="MicrosporidiaDB:HERIO_943"/>
<name>A0A1X0QGE5_9MICR</name>
<dbReference type="EMBL" id="LVKB01000037">
    <property type="protein sequence ID" value="ORD97167.1"/>
    <property type="molecule type" value="Genomic_DNA"/>
</dbReference>
<dbReference type="VEuPathDB" id="MicrosporidiaDB:A0H76_1840"/>
<keyword evidence="3" id="KW-1185">Reference proteome</keyword>